<evidence type="ECO:0000313" key="1">
    <source>
        <dbReference type="EMBL" id="KAG6945913.1"/>
    </source>
</evidence>
<comment type="caution">
    <text evidence="1">The sequence shown here is derived from an EMBL/GenBank/DDBJ whole genome shotgun (WGS) entry which is preliminary data.</text>
</comment>
<reference evidence="1" key="1">
    <citation type="submission" date="2021-01" db="EMBL/GenBank/DDBJ databases">
        <title>Phytophthora aleatoria, a newly-described species from Pinus radiata is distinct from Phytophthora cactorum isolates based on comparative genomics.</title>
        <authorList>
            <person name="Mcdougal R."/>
            <person name="Panda P."/>
            <person name="Williams N."/>
            <person name="Studholme D.J."/>
        </authorList>
    </citation>
    <scope>NUCLEOTIDE SEQUENCE</scope>
    <source>
        <strain evidence="1">NZFS 3830</strain>
    </source>
</reference>
<dbReference type="Proteomes" id="UP000688947">
    <property type="component" value="Unassembled WGS sequence"/>
</dbReference>
<protein>
    <submittedName>
        <fullName evidence="1">Uncharacterized protein</fullName>
    </submittedName>
</protein>
<dbReference type="AlphaFoldDB" id="A0A8T1TQV2"/>
<organism evidence="1 2">
    <name type="scientific">Phytophthora cactorum</name>
    <dbReference type="NCBI Taxonomy" id="29920"/>
    <lineage>
        <taxon>Eukaryota</taxon>
        <taxon>Sar</taxon>
        <taxon>Stramenopiles</taxon>
        <taxon>Oomycota</taxon>
        <taxon>Peronosporomycetes</taxon>
        <taxon>Peronosporales</taxon>
        <taxon>Peronosporaceae</taxon>
        <taxon>Phytophthora</taxon>
    </lineage>
</organism>
<dbReference type="EMBL" id="JAENGZ010001861">
    <property type="protein sequence ID" value="KAG6945913.1"/>
    <property type="molecule type" value="Genomic_DNA"/>
</dbReference>
<sequence>MIIHSIGVYHRQPAAVTSLYKPLPCTPPTKARREIATGTRSRRQMWLPLLPSGSQKLPVPPIRRR</sequence>
<proteinExistence type="predicted"/>
<name>A0A8T1TQV2_9STRA</name>
<evidence type="ECO:0000313" key="2">
    <source>
        <dbReference type="Proteomes" id="UP000688947"/>
    </source>
</evidence>
<gene>
    <name evidence="1" type="ORF">JG687_00017021</name>
</gene>
<accession>A0A8T1TQV2</accession>